<dbReference type="GO" id="GO:0051301">
    <property type="term" value="P:cell division"/>
    <property type="evidence" value="ECO:0007669"/>
    <property type="project" value="UniProtKB-KW"/>
</dbReference>
<name>A0A3B1J9Y6_ASTMX</name>
<evidence type="ECO:0000256" key="1">
    <source>
        <dbReference type="ARBA" id="ARBA00004496"/>
    </source>
</evidence>
<evidence type="ECO:0000256" key="4">
    <source>
        <dbReference type="ARBA" id="ARBA00022737"/>
    </source>
</evidence>
<accession>A0A3B1J9Y6</accession>
<reference evidence="11" key="3">
    <citation type="submission" date="2025-08" db="UniProtKB">
        <authorList>
            <consortium name="Ensembl"/>
        </authorList>
    </citation>
    <scope>IDENTIFICATION</scope>
</reference>
<evidence type="ECO:0000256" key="3">
    <source>
        <dbReference type="ARBA" id="ARBA00022618"/>
    </source>
</evidence>
<dbReference type="FunFam" id="2.60.40.10:FF:001429">
    <property type="entry name" value="Abnormal spindle-like microcephaly-associated protein homolog"/>
    <property type="match status" value="1"/>
</dbReference>
<dbReference type="PANTHER" id="PTHR22706">
    <property type="entry name" value="ASSEMBLY FACTOR FOR SPINDLE MICROTUBULES"/>
    <property type="match status" value="1"/>
</dbReference>
<dbReference type="Gene3D" id="2.60.40.10">
    <property type="entry name" value="Immunoglobulins"/>
    <property type="match status" value="1"/>
</dbReference>
<dbReference type="InterPro" id="IPR027417">
    <property type="entry name" value="P-loop_NTPase"/>
</dbReference>
<dbReference type="GO" id="GO:0051295">
    <property type="term" value="P:establishment of meiotic spindle localization"/>
    <property type="evidence" value="ECO:0007669"/>
    <property type="project" value="TreeGrafter"/>
</dbReference>
<evidence type="ECO:0000259" key="10">
    <source>
        <dbReference type="Pfam" id="PF15780"/>
    </source>
</evidence>
<keyword evidence="8" id="KW-0131">Cell cycle</keyword>
<dbReference type="InterPro" id="IPR051185">
    <property type="entry name" value="ASPM"/>
</dbReference>
<dbReference type="GO" id="GO:0000278">
    <property type="term" value="P:mitotic cell cycle"/>
    <property type="evidence" value="ECO:0007669"/>
    <property type="project" value="TreeGrafter"/>
</dbReference>
<dbReference type="SUPFAM" id="SSF48371">
    <property type="entry name" value="ARM repeat"/>
    <property type="match status" value="1"/>
</dbReference>
<dbReference type="InParanoid" id="A0A3B1J9Y6"/>
<dbReference type="Gene3D" id="1.25.10.10">
    <property type="entry name" value="Leucine-rich Repeat Variant"/>
    <property type="match status" value="1"/>
</dbReference>
<keyword evidence="3" id="KW-0132">Cell division</keyword>
<evidence type="ECO:0000256" key="9">
    <source>
        <dbReference type="SAM" id="MobiDB-lite"/>
    </source>
</evidence>
<dbReference type="GO" id="GO:0000922">
    <property type="term" value="C:spindle pole"/>
    <property type="evidence" value="ECO:0007669"/>
    <property type="project" value="TreeGrafter"/>
</dbReference>
<dbReference type="Ensembl" id="ENSAMXT00000036226.1">
    <property type="protein sequence ID" value="ENSAMXP00000039043.1"/>
    <property type="gene ID" value="ENSAMXG00000030872.1"/>
</dbReference>
<evidence type="ECO:0000256" key="2">
    <source>
        <dbReference type="ARBA" id="ARBA00022490"/>
    </source>
</evidence>
<dbReference type="STRING" id="7994.ENSAMXP00000039043"/>
<dbReference type="Bgee" id="ENSAMXG00000030872">
    <property type="expression patterns" value="Expressed in testis and 12 other cell types or tissues"/>
</dbReference>
<sequence>MSQDVARAGLLDFSPTFNPPSSRKKENDAPVLSLVQFSRSPFVSFGSVKLGSSKSLPLRIENPSEEGVATVTVDKISSSKGFSLDQTCFTIQVKSVIVTVTWTPVEEGGVRELLSFVANGIIKHQAILLGKAEAPKKKKKSLWDSIKSKRDLSSPSKSKKVASMPIKAANKTFHVSRQHYRAYKQRNEYRALKQATFLIQRRYRAKLLAKQQREKYCSMQKAAITLQAAYRGMQARKRIAEMQLAAKIIQRKYRAYKQRNEYCALKQVTIVIQGRYRAKLLAKQQRQRYCSMQKAAITLQAAYRGMRVRKEAQKRQEAATVLQAWYRMYRVKMAFQAMRLAAVLVQRRYRCHLERKEARERFVKLRHSAIVVQAVFRGNRTRREIGNLHSAATVIQRKYLAYKERKKFLSVRDTVVHCQQKWRAVLASRQQLKAYLAKRSAAIAIQAAFRGMKVRRRVQIERKAAITIQAHVRMHKTKVYYQRLLWATKTVQRRYRANQMMKEEMKSLKQKRMATVVLQAAFRGMKARHTLKQKHKAAIVIQSAYRAHCAQTRYLCMRYAAVAIQQRYRATLAARKQREHFLQLRCASISLQACFRGQRARREIGLQHQAAKVIQASFRSHRERTKYQAMRVSAMIIQRHFRAYIVAKDNRERYLSLRKSAILIQTLFRGYSVRHHIAKMHKAATTIQAALRMHKHRSAFKRQSAIVLIQSAYRGHYCRVQYARMQKSAVLIQQWYRSRKLVQKHRDEFKRIQKATLTLQRALRRMVAMRLATRRRAAIKIQSVLHMHVHRRRYLKLRSCAVMLQAQYRMCTMRRAYLKKQTAAVTVQTFYRAYRAKVEQRECYLRTLRNVRTLQAHVRGFIQHRRFQQMKEAGFRAYKTRKLAAQTRAALKIQAWFRGHQARRDYISKQTAVATIHRCLQTKFQRARCSVVRRSIQKERNAAVLIQSTFRGYRQRQAFKQKKASALLIQRRFRAVQLAKAEKERRRRRNAAAVTIQAFCRGWLTRQKVRFMRFGLTLKHRFTAAAYHHLCAVRIQRALRTHWALKAAKKQISSVIYVQRWFKAKFQRKRYLEQRQKIITAQRAVKAWLNHRNQAATVIQHAAKRFLLRRKKERLKQGILKVQALWRGHCSRKLHDTTKVISMRHRFRKVNSEAKEEDKLCNKTATALSYLLGYQNYAYILAALKHLETATRLSPECCERLVNSGATRTIFTLIRSCNRSVPSMEIITLAIQVLLNLSKYNKTIDAVYEVPDSVDTLLDLLQIYREKAGDKVADKGGSIFTKACFLLVILVQDERRAIVSVLNLLTMFVILLWSSI</sequence>
<reference evidence="12" key="2">
    <citation type="journal article" date="2014" name="Nat. Commun.">
        <title>The cavefish genome reveals candidate genes for eye loss.</title>
        <authorList>
            <person name="McGaugh S.E."/>
            <person name="Gross J.B."/>
            <person name="Aken B."/>
            <person name="Blin M."/>
            <person name="Borowsky R."/>
            <person name="Chalopin D."/>
            <person name="Hinaux H."/>
            <person name="Jeffery W.R."/>
            <person name="Keene A."/>
            <person name="Ma L."/>
            <person name="Minx P."/>
            <person name="Murphy D."/>
            <person name="O'Quin K.E."/>
            <person name="Retaux S."/>
            <person name="Rohner N."/>
            <person name="Searle S.M."/>
            <person name="Stahl B.A."/>
            <person name="Tabin C."/>
            <person name="Volff J.N."/>
            <person name="Yoshizawa M."/>
            <person name="Warren W.C."/>
        </authorList>
    </citation>
    <scope>NUCLEOTIDE SEQUENCE [LARGE SCALE GENOMIC DNA]</scope>
    <source>
        <strain evidence="12">female</strain>
    </source>
</reference>
<dbReference type="SUPFAM" id="SSF52540">
    <property type="entry name" value="P-loop containing nucleoside triphosphate hydrolases"/>
    <property type="match status" value="6"/>
</dbReference>
<dbReference type="GO" id="GO:0005737">
    <property type="term" value="C:cytoplasm"/>
    <property type="evidence" value="ECO:0007669"/>
    <property type="project" value="UniProtKB-SubCell"/>
</dbReference>
<feature type="region of interest" description="Disordered" evidence="9">
    <location>
        <begin position="140"/>
        <end position="163"/>
    </location>
</feature>
<evidence type="ECO:0000256" key="6">
    <source>
        <dbReference type="ARBA" id="ARBA00022860"/>
    </source>
</evidence>
<dbReference type="InterPro" id="IPR000048">
    <property type="entry name" value="IQ_motif_EF-hand-BS"/>
</dbReference>
<dbReference type="PANTHER" id="PTHR22706:SF1">
    <property type="entry name" value="ASSEMBLY FACTOR FOR SPINDLE MICROTUBULES"/>
    <property type="match status" value="1"/>
</dbReference>
<keyword evidence="6" id="KW-0112">Calmodulin-binding</keyword>
<dbReference type="Pfam" id="PF00612">
    <property type="entry name" value="IQ"/>
    <property type="match status" value="21"/>
</dbReference>
<keyword evidence="7" id="KW-0175">Coiled coil</keyword>
<dbReference type="SMART" id="SM00015">
    <property type="entry name" value="IQ"/>
    <property type="match status" value="30"/>
</dbReference>
<comment type="subcellular location">
    <subcellularLocation>
        <location evidence="1">Cytoplasm</location>
    </subcellularLocation>
</comment>
<dbReference type="GO" id="GO:0007051">
    <property type="term" value="P:spindle organization"/>
    <property type="evidence" value="ECO:0007669"/>
    <property type="project" value="TreeGrafter"/>
</dbReference>
<reference evidence="12" key="1">
    <citation type="submission" date="2013-03" db="EMBL/GenBank/DDBJ databases">
        <authorList>
            <person name="Jeffery W."/>
            <person name="Warren W."/>
            <person name="Wilson R.K."/>
        </authorList>
    </citation>
    <scope>NUCLEOTIDE SEQUENCE</scope>
    <source>
        <strain evidence="12">female</strain>
    </source>
</reference>
<dbReference type="Pfam" id="PF15780">
    <property type="entry name" value="ASH"/>
    <property type="match status" value="1"/>
</dbReference>
<evidence type="ECO:0000256" key="5">
    <source>
        <dbReference type="ARBA" id="ARBA00022776"/>
    </source>
</evidence>
<dbReference type="Gene3D" id="1.20.5.190">
    <property type="match status" value="15"/>
</dbReference>
<proteinExistence type="predicted"/>
<dbReference type="CDD" id="cd23767">
    <property type="entry name" value="IQCD"/>
    <property type="match status" value="1"/>
</dbReference>
<dbReference type="InterPro" id="IPR031549">
    <property type="entry name" value="ASH"/>
</dbReference>
<protein>
    <recommendedName>
        <fullName evidence="10">Abnormal spindle-like microcephaly-associated protein ASH domain-containing protein</fullName>
    </recommendedName>
</protein>
<evidence type="ECO:0000256" key="8">
    <source>
        <dbReference type="ARBA" id="ARBA00023306"/>
    </source>
</evidence>
<keyword evidence="12" id="KW-1185">Reference proteome</keyword>
<evidence type="ECO:0000256" key="7">
    <source>
        <dbReference type="ARBA" id="ARBA00023054"/>
    </source>
</evidence>
<keyword evidence="5" id="KW-0498">Mitosis</keyword>
<dbReference type="Proteomes" id="UP000018467">
    <property type="component" value="Unassembled WGS sequence"/>
</dbReference>
<reference evidence="11" key="4">
    <citation type="submission" date="2025-09" db="UniProtKB">
        <authorList>
            <consortium name="Ensembl"/>
        </authorList>
    </citation>
    <scope>IDENTIFICATION</scope>
</reference>
<dbReference type="InterPro" id="IPR016024">
    <property type="entry name" value="ARM-type_fold"/>
</dbReference>
<feature type="domain" description="Abnormal spindle-like microcephaly-associated protein ASH" evidence="10">
    <location>
        <begin position="30"/>
        <end position="126"/>
    </location>
</feature>
<dbReference type="InterPro" id="IPR013783">
    <property type="entry name" value="Ig-like_fold"/>
</dbReference>
<evidence type="ECO:0000313" key="12">
    <source>
        <dbReference type="Proteomes" id="UP000018467"/>
    </source>
</evidence>
<evidence type="ECO:0000313" key="11">
    <source>
        <dbReference type="Ensembl" id="ENSAMXP00000039043.1"/>
    </source>
</evidence>
<dbReference type="GeneTree" id="ENSGT00560000077332"/>
<keyword evidence="4" id="KW-0677">Repeat</keyword>
<dbReference type="FunFam" id="1.20.5.190:FF:000008">
    <property type="entry name" value="Abnormal spindle-like microcephaly-associated protein homolog"/>
    <property type="match status" value="5"/>
</dbReference>
<organism evidence="11 12">
    <name type="scientific">Astyanax mexicanus</name>
    <name type="common">Blind cave fish</name>
    <name type="synonym">Astyanax fasciatus mexicanus</name>
    <dbReference type="NCBI Taxonomy" id="7994"/>
    <lineage>
        <taxon>Eukaryota</taxon>
        <taxon>Metazoa</taxon>
        <taxon>Chordata</taxon>
        <taxon>Craniata</taxon>
        <taxon>Vertebrata</taxon>
        <taxon>Euteleostomi</taxon>
        <taxon>Actinopterygii</taxon>
        <taxon>Neopterygii</taxon>
        <taxon>Teleostei</taxon>
        <taxon>Ostariophysi</taxon>
        <taxon>Characiformes</taxon>
        <taxon>Characoidei</taxon>
        <taxon>Acestrorhamphidae</taxon>
        <taxon>Acestrorhamphinae</taxon>
        <taxon>Astyanax</taxon>
    </lineage>
</organism>
<dbReference type="GO" id="GO:0005516">
    <property type="term" value="F:calmodulin binding"/>
    <property type="evidence" value="ECO:0007669"/>
    <property type="project" value="UniProtKB-KW"/>
</dbReference>
<keyword evidence="2" id="KW-0963">Cytoplasm</keyword>
<dbReference type="InterPro" id="IPR011989">
    <property type="entry name" value="ARM-like"/>
</dbReference>
<dbReference type="PROSITE" id="PS50096">
    <property type="entry name" value="IQ"/>
    <property type="match status" value="19"/>
</dbReference>